<dbReference type="Proteomes" id="UP000282483">
    <property type="component" value="Chromosome"/>
</dbReference>
<reference evidence="2 3" key="1">
    <citation type="submission" date="2017-03" db="EMBL/GenBank/DDBJ databases">
        <title>The genome sequence of Candidatus Rickettsiella viridis.</title>
        <authorList>
            <person name="Nikoh N."/>
            <person name="Tsuchida T."/>
            <person name="Yamaguchi K."/>
            <person name="Maeda T."/>
            <person name="Shigenobu S."/>
            <person name="Fukatsu T."/>
        </authorList>
    </citation>
    <scope>NUCLEOTIDE SEQUENCE [LARGE SCALE GENOMIC DNA]</scope>
    <source>
        <strain evidence="2 3">Ap-RA04</strain>
    </source>
</reference>
<dbReference type="KEGG" id="rvi:RVIR1_01220"/>
<name>A0A2Z5V2H3_9COXI</name>
<accession>A0A2Z5V2H3</accession>
<feature type="compositionally biased region" description="Basic and acidic residues" evidence="1">
    <location>
        <begin position="271"/>
        <end position="283"/>
    </location>
</feature>
<feature type="compositionally biased region" description="Polar residues" evidence="1">
    <location>
        <begin position="284"/>
        <end position="294"/>
    </location>
</feature>
<evidence type="ECO:0000313" key="3">
    <source>
        <dbReference type="Proteomes" id="UP000282483"/>
    </source>
</evidence>
<dbReference type="AlphaFoldDB" id="A0A2Z5V2H3"/>
<gene>
    <name evidence="2" type="ORF">RVIR1_01220</name>
</gene>
<protein>
    <submittedName>
        <fullName evidence="2">Uncharacterized protein</fullName>
    </submittedName>
</protein>
<dbReference type="EMBL" id="AP018005">
    <property type="protein sequence ID" value="BBB14662.1"/>
    <property type="molecule type" value="Genomic_DNA"/>
</dbReference>
<keyword evidence="3" id="KW-1185">Reference proteome</keyword>
<evidence type="ECO:0000256" key="1">
    <source>
        <dbReference type="SAM" id="MobiDB-lite"/>
    </source>
</evidence>
<evidence type="ECO:0000313" key="2">
    <source>
        <dbReference type="EMBL" id="BBB14662.1"/>
    </source>
</evidence>
<sequence>MYGYFNDPNFYNESKEDGSTFKVDFPRTSEIELIINGESQIHHKISDSEVDKTNNQNEFIDLLMKQRPELARVIMQELNQSGALFTARILMEGYFFRRAAIESKDKHHHFIIDVANQDEVFVKETIIYRSLSLEPTETALNIIASGNSLEVHGFFSEEEQKKLESYRNSRRVQSKLRSKDDDGAQELVLSEGQPLSLTVQYALRYCEKTGTYEMKVPSKDDITLTVPTELAKRLVFDNKWTIGDKISEFIFKLVDVFKKLVIAKVSERTVTEQSRPDQAKPSEESQASSFAQRM</sequence>
<feature type="region of interest" description="Disordered" evidence="1">
    <location>
        <begin position="271"/>
        <end position="294"/>
    </location>
</feature>
<proteinExistence type="predicted"/>
<organism evidence="2 3">
    <name type="scientific">Candidatus Rickettsiella viridis</name>
    <dbReference type="NCBI Taxonomy" id="676208"/>
    <lineage>
        <taxon>Bacteria</taxon>
        <taxon>Pseudomonadati</taxon>
        <taxon>Pseudomonadota</taxon>
        <taxon>Gammaproteobacteria</taxon>
        <taxon>Legionellales</taxon>
        <taxon>Coxiellaceae</taxon>
        <taxon>Rickettsiella</taxon>
    </lineage>
</organism>